<reference evidence="1 2" key="1">
    <citation type="submission" date="2024-03" db="EMBL/GenBank/DDBJ databases">
        <authorList>
            <consortium name="ELIXIR-Norway"/>
            <consortium name="Elixir Norway"/>
        </authorList>
    </citation>
    <scope>NUCLEOTIDE SEQUENCE [LARGE SCALE GENOMIC DNA]</scope>
</reference>
<evidence type="ECO:0000313" key="1">
    <source>
        <dbReference type="EMBL" id="CAK9871913.1"/>
    </source>
</evidence>
<protein>
    <recommendedName>
        <fullName evidence="3">Transposase</fullName>
    </recommendedName>
</protein>
<accession>A0ABP1BAJ9</accession>
<name>A0ABP1BAJ9_9BRYO</name>
<gene>
    <name evidence="1" type="ORF">CSSPJE1EN2_LOCUS14510</name>
</gene>
<dbReference type="EMBL" id="OZ023703">
    <property type="protein sequence ID" value="CAK9871913.1"/>
    <property type="molecule type" value="Genomic_DNA"/>
</dbReference>
<evidence type="ECO:0000313" key="2">
    <source>
        <dbReference type="Proteomes" id="UP001497522"/>
    </source>
</evidence>
<dbReference type="Proteomes" id="UP001497522">
    <property type="component" value="Chromosome 2"/>
</dbReference>
<evidence type="ECO:0008006" key="3">
    <source>
        <dbReference type="Google" id="ProtNLM"/>
    </source>
</evidence>
<proteinExistence type="predicted"/>
<organism evidence="1 2">
    <name type="scientific">Sphagnum jensenii</name>
    <dbReference type="NCBI Taxonomy" id="128206"/>
    <lineage>
        <taxon>Eukaryota</taxon>
        <taxon>Viridiplantae</taxon>
        <taxon>Streptophyta</taxon>
        <taxon>Embryophyta</taxon>
        <taxon>Bryophyta</taxon>
        <taxon>Sphagnophytina</taxon>
        <taxon>Sphagnopsida</taxon>
        <taxon>Sphagnales</taxon>
        <taxon>Sphagnaceae</taxon>
        <taxon>Sphagnum</taxon>
    </lineage>
</organism>
<keyword evidence="2" id="KW-1185">Reference proteome</keyword>
<sequence length="470" mass="54913">MKESSTKYARKTWIDTYEDEEYYELLRECYEKCKVPKEQGQKRHQWRCIYCKEVFQCRSSLNYHRHKVCPTVGHHLKQYPIVDKGQRIVMKGQQAIVKGQLGKRKGVMASIEEGGMPHTITDWLEDDQFLRDTRTHHAPVMTTPNISNVLLEERGVSSNSERNPICDLSGVEVMEIIETTGLAMGLENHEHVEVEGDGEGHALEVENEEWGWSPLFCLLRDFPELRPPDFPERPWKHTIEEFDVIQRFLKDRKAHRTEPLRPPFIVLALVATWHFHFGDEASIMDDYVKLVEKLECVSHDKEFVDNLSRMQHLMRTKDGLMTRYAKLLFLAIPDDCRDDEPPTLEDDVSSFKATSEIPGHKEVIKRVVDWFIGIVYCAMEDYASNLGPMWYSKFLSRKKELIIENWKFFCLWEVSLRTGFTLQHLKKHCNINEYDVDVAVSGWRLMFEQVKVNGYLNFQDVLGHLSGALN</sequence>